<dbReference type="InterPro" id="IPR036388">
    <property type="entry name" value="WH-like_DNA-bd_sf"/>
</dbReference>
<dbReference type="Pfam" id="PF04542">
    <property type="entry name" value="Sigma70_r2"/>
    <property type="match status" value="1"/>
</dbReference>
<feature type="domain" description="RNA polymerase sigma-70 region 2" evidence="7">
    <location>
        <begin position="25"/>
        <end position="90"/>
    </location>
</feature>
<dbReference type="Pfam" id="PF08281">
    <property type="entry name" value="Sigma70_r4_2"/>
    <property type="match status" value="1"/>
</dbReference>
<comment type="caution">
    <text evidence="9">The sequence shown here is derived from an EMBL/GenBank/DDBJ whole genome shotgun (WGS) entry which is preliminary data.</text>
</comment>
<evidence type="ECO:0000313" key="10">
    <source>
        <dbReference type="Proteomes" id="UP000249130"/>
    </source>
</evidence>
<dbReference type="SUPFAM" id="SSF88659">
    <property type="entry name" value="Sigma3 and sigma4 domains of RNA polymerase sigma factors"/>
    <property type="match status" value="1"/>
</dbReference>
<keyword evidence="2 6" id="KW-0805">Transcription regulation</keyword>
<evidence type="ECO:0000256" key="6">
    <source>
        <dbReference type="RuleBase" id="RU000716"/>
    </source>
</evidence>
<dbReference type="NCBIfam" id="TIGR02937">
    <property type="entry name" value="sigma70-ECF"/>
    <property type="match status" value="1"/>
</dbReference>
<dbReference type="InterPro" id="IPR000838">
    <property type="entry name" value="RNA_pol_sigma70_ECF_CS"/>
</dbReference>
<gene>
    <name evidence="9" type="ORF">CH341_27740</name>
</gene>
<dbReference type="NCBIfam" id="NF004113">
    <property type="entry name" value="PRK05602.1"/>
    <property type="match status" value="1"/>
</dbReference>
<proteinExistence type="inferred from homology"/>
<dbReference type="Gene3D" id="1.10.1740.10">
    <property type="match status" value="1"/>
</dbReference>
<dbReference type="EMBL" id="NPEX01000357">
    <property type="protein sequence ID" value="RAI38496.1"/>
    <property type="molecule type" value="Genomic_DNA"/>
</dbReference>
<evidence type="ECO:0000259" key="8">
    <source>
        <dbReference type="Pfam" id="PF08281"/>
    </source>
</evidence>
<dbReference type="GO" id="GO:0006352">
    <property type="term" value="P:DNA-templated transcription initiation"/>
    <property type="evidence" value="ECO:0007669"/>
    <property type="project" value="InterPro"/>
</dbReference>
<dbReference type="InterPro" id="IPR013325">
    <property type="entry name" value="RNA_pol_sigma_r2"/>
</dbReference>
<dbReference type="PANTHER" id="PTHR43133:SF8">
    <property type="entry name" value="RNA POLYMERASE SIGMA FACTOR HI_1459-RELATED"/>
    <property type="match status" value="1"/>
</dbReference>
<evidence type="ECO:0000259" key="7">
    <source>
        <dbReference type="Pfam" id="PF04542"/>
    </source>
</evidence>
<evidence type="ECO:0000256" key="5">
    <source>
        <dbReference type="ARBA" id="ARBA00023163"/>
    </source>
</evidence>
<reference evidence="9 10" key="1">
    <citation type="submission" date="2017-07" db="EMBL/GenBank/DDBJ databases">
        <title>Draft Genome Sequences of Select Purple Nonsulfur Bacteria.</title>
        <authorList>
            <person name="Lasarre B."/>
            <person name="Mckinlay J.B."/>
        </authorList>
    </citation>
    <scope>NUCLEOTIDE SEQUENCE [LARGE SCALE GENOMIC DNA]</scope>
    <source>
        <strain evidence="9 10">DSM 5909</strain>
    </source>
</reference>
<dbReference type="OrthoDB" id="9780326at2"/>
<keyword evidence="5 6" id="KW-0804">Transcription</keyword>
<protein>
    <recommendedName>
        <fullName evidence="6">RNA polymerase sigma factor</fullName>
    </recommendedName>
</protein>
<dbReference type="Proteomes" id="UP000249130">
    <property type="component" value="Unassembled WGS sequence"/>
</dbReference>
<evidence type="ECO:0000256" key="2">
    <source>
        <dbReference type="ARBA" id="ARBA00023015"/>
    </source>
</evidence>
<evidence type="ECO:0000313" key="9">
    <source>
        <dbReference type="EMBL" id="RAI38496.1"/>
    </source>
</evidence>
<dbReference type="InterPro" id="IPR039425">
    <property type="entry name" value="RNA_pol_sigma-70-like"/>
</dbReference>
<organism evidence="9 10">
    <name type="scientific">Rhodoplanes roseus</name>
    <dbReference type="NCBI Taxonomy" id="29409"/>
    <lineage>
        <taxon>Bacteria</taxon>
        <taxon>Pseudomonadati</taxon>
        <taxon>Pseudomonadota</taxon>
        <taxon>Alphaproteobacteria</taxon>
        <taxon>Hyphomicrobiales</taxon>
        <taxon>Nitrobacteraceae</taxon>
        <taxon>Rhodoplanes</taxon>
    </lineage>
</organism>
<dbReference type="AlphaFoldDB" id="A0A327KK75"/>
<dbReference type="GO" id="GO:0016987">
    <property type="term" value="F:sigma factor activity"/>
    <property type="evidence" value="ECO:0007669"/>
    <property type="project" value="UniProtKB-KW"/>
</dbReference>
<dbReference type="InterPro" id="IPR007627">
    <property type="entry name" value="RNA_pol_sigma70_r2"/>
</dbReference>
<accession>A0A327KK75</accession>
<keyword evidence="4 6" id="KW-0238">DNA-binding</keyword>
<dbReference type="InterPro" id="IPR013324">
    <property type="entry name" value="RNA_pol_sigma_r3/r4-like"/>
</dbReference>
<feature type="domain" description="RNA polymerase sigma factor 70 region 4 type 2" evidence="8">
    <location>
        <begin position="120"/>
        <end position="171"/>
    </location>
</feature>
<dbReference type="Gene3D" id="1.10.10.10">
    <property type="entry name" value="Winged helix-like DNA-binding domain superfamily/Winged helix DNA-binding domain"/>
    <property type="match status" value="1"/>
</dbReference>
<evidence type="ECO:0000256" key="1">
    <source>
        <dbReference type="ARBA" id="ARBA00010641"/>
    </source>
</evidence>
<dbReference type="PROSITE" id="PS01063">
    <property type="entry name" value="SIGMA70_ECF"/>
    <property type="match status" value="1"/>
</dbReference>
<dbReference type="InterPro" id="IPR014284">
    <property type="entry name" value="RNA_pol_sigma-70_dom"/>
</dbReference>
<sequence>MAEDEADEALVGRVAGGDRRAFGRLMERHMGLAIRVAQKVAGSAADADDIAQEAFLRVWTRAGSFDPARARFTTWLYRIVVNLAIDQRRRPAHAEIDAAGEIAASDPEPLGVLVAREERRAVDTAVAALPARQRAAVVLFHMEGLSGREAAAAMEISEKAFESLLIRGRAAVKAACRAREETVGGARDDR</sequence>
<evidence type="ECO:0000256" key="4">
    <source>
        <dbReference type="ARBA" id="ARBA00023125"/>
    </source>
</evidence>
<keyword evidence="10" id="KW-1185">Reference proteome</keyword>
<dbReference type="PANTHER" id="PTHR43133">
    <property type="entry name" value="RNA POLYMERASE ECF-TYPE SIGMA FACTO"/>
    <property type="match status" value="1"/>
</dbReference>
<dbReference type="GO" id="GO:0003677">
    <property type="term" value="F:DNA binding"/>
    <property type="evidence" value="ECO:0007669"/>
    <property type="project" value="UniProtKB-KW"/>
</dbReference>
<evidence type="ECO:0000256" key="3">
    <source>
        <dbReference type="ARBA" id="ARBA00023082"/>
    </source>
</evidence>
<dbReference type="InterPro" id="IPR013249">
    <property type="entry name" value="RNA_pol_sigma70_r4_t2"/>
</dbReference>
<comment type="similarity">
    <text evidence="1 6">Belongs to the sigma-70 factor family. ECF subfamily.</text>
</comment>
<dbReference type="SUPFAM" id="SSF88946">
    <property type="entry name" value="Sigma2 domain of RNA polymerase sigma factors"/>
    <property type="match status" value="1"/>
</dbReference>
<keyword evidence="3 6" id="KW-0731">Sigma factor</keyword>
<name>A0A327KK75_9BRAD</name>